<proteinExistence type="predicted"/>
<accession>A0A5R8Y0P4</accession>
<comment type="caution">
    <text evidence="2">The sequence shown here is derived from an EMBL/GenBank/DDBJ whole genome shotgun (WGS) entry which is preliminary data.</text>
</comment>
<dbReference type="RefSeq" id="WP_138152426.1">
    <property type="nucleotide sequence ID" value="NZ_VANU01000003.1"/>
</dbReference>
<sequence>MPNFEKITEIERKLNTIDKKQLQSFKQSYKIQETKATKLSDENKTLKMEVKNIEKEKVNLQKLLEKQEIQLRQFEELKRIKPLYQNDFNNFIASSVKALQNNLESDDDSDYEFMIRDVQIEALVSTENRNGKLSYVIPTSTQLKEIDGNKLQRLKYSLSVVPKSR</sequence>
<dbReference type="AlphaFoldDB" id="A0A5R8Y0P4"/>
<evidence type="ECO:0000313" key="3">
    <source>
        <dbReference type="Proteomes" id="UP000308901"/>
    </source>
</evidence>
<evidence type="ECO:0000256" key="1">
    <source>
        <dbReference type="SAM" id="Coils"/>
    </source>
</evidence>
<keyword evidence="3" id="KW-1185">Reference proteome</keyword>
<organism evidence="2 3">
    <name type="scientific">Arcobacter arenosus</name>
    <dbReference type="NCBI Taxonomy" id="2576037"/>
    <lineage>
        <taxon>Bacteria</taxon>
        <taxon>Pseudomonadati</taxon>
        <taxon>Campylobacterota</taxon>
        <taxon>Epsilonproteobacteria</taxon>
        <taxon>Campylobacterales</taxon>
        <taxon>Arcobacteraceae</taxon>
        <taxon>Arcobacter</taxon>
    </lineage>
</organism>
<name>A0A5R8Y0P4_9BACT</name>
<protein>
    <submittedName>
        <fullName evidence="2">Uncharacterized protein</fullName>
    </submittedName>
</protein>
<keyword evidence="1" id="KW-0175">Coiled coil</keyword>
<gene>
    <name evidence="2" type="ORF">FDK22_08145</name>
</gene>
<dbReference type="Proteomes" id="UP000308901">
    <property type="component" value="Unassembled WGS sequence"/>
</dbReference>
<evidence type="ECO:0000313" key="2">
    <source>
        <dbReference type="EMBL" id="TLP38431.1"/>
    </source>
</evidence>
<feature type="coiled-coil region" evidence="1">
    <location>
        <begin position="36"/>
        <end position="77"/>
    </location>
</feature>
<dbReference type="EMBL" id="VANU01000003">
    <property type="protein sequence ID" value="TLP38431.1"/>
    <property type="molecule type" value="Genomic_DNA"/>
</dbReference>
<reference evidence="2 3" key="1">
    <citation type="submission" date="2019-05" db="EMBL/GenBank/DDBJ databases">
        <title>Arcobacter sp. nov., isolated from sea sediment.</title>
        <authorList>
            <person name="Kim W."/>
        </authorList>
    </citation>
    <scope>NUCLEOTIDE SEQUENCE [LARGE SCALE GENOMIC DNA]</scope>
    <source>
        <strain evidence="2 3">CAU 1517</strain>
    </source>
</reference>